<gene>
    <name evidence="1" type="ORF">VRU48_12580</name>
</gene>
<evidence type="ECO:0008006" key="3">
    <source>
        <dbReference type="Google" id="ProtNLM"/>
    </source>
</evidence>
<dbReference type="PANTHER" id="PTHR34322">
    <property type="entry name" value="TRANSPOSASE, Y1_TNP DOMAIN-CONTAINING"/>
    <property type="match status" value="1"/>
</dbReference>
<dbReference type="Proteomes" id="UP001336835">
    <property type="component" value="Unassembled WGS sequence"/>
</dbReference>
<dbReference type="PANTHER" id="PTHR34322:SF2">
    <property type="entry name" value="TRANSPOSASE IS200-LIKE DOMAIN-CONTAINING PROTEIN"/>
    <property type="match status" value="1"/>
</dbReference>
<accession>A0ABU7I900</accession>
<protein>
    <recommendedName>
        <fullName evidence="3">Transposase IS200-like domain-containing protein</fullName>
    </recommendedName>
</protein>
<keyword evidence="2" id="KW-1185">Reference proteome</keyword>
<proteinExistence type="predicted"/>
<evidence type="ECO:0000313" key="2">
    <source>
        <dbReference type="Proteomes" id="UP001336835"/>
    </source>
</evidence>
<comment type="caution">
    <text evidence="1">The sequence shown here is derived from an EMBL/GenBank/DDBJ whole genome shotgun (WGS) entry which is preliminary data.</text>
</comment>
<organism evidence="1 2">
    <name type="scientific">Pedobacter albus</name>
    <dbReference type="NCBI Taxonomy" id="3113905"/>
    <lineage>
        <taxon>Bacteria</taxon>
        <taxon>Pseudomonadati</taxon>
        <taxon>Bacteroidota</taxon>
        <taxon>Sphingobacteriia</taxon>
        <taxon>Sphingobacteriales</taxon>
        <taxon>Sphingobacteriaceae</taxon>
        <taxon>Pedobacter</taxon>
    </lineage>
</organism>
<dbReference type="Gene3D" id="3.30.70.1290">
    <property type="entry name" value="Transposase IS200-like"/>
    <property type="match status" value="1"/>
</dbReference>
<dbReference type="RefSeq" id="WP_330108266.1">
    <property type="nucleotide sequence ID" value="NZ_JAZDQT010000002.1"/>
</dbReference>
<dbReference type="EMBL" id="JAZDQT010000002">
    <property type="protein sequence ID" value="MEE1945948.1"/>
    <property type="molecule type" value="Genomic_DNA"/>
</dbReference>
<evidence type="ECO:0000313" key="1">
    <source>
        <dbReference type="EMBL" id="MEE1945948.1"/>
    </source>
</evidence>
<reference evidence="1 2" key="1">
    <citation type="submission" date="2024-01" db="EMBL/GenBank/DDBJ databases">
        <title>Pedobacter sp. nov., isolated from fresh soil.</title>
        <authorList>
            <person name="Le N.T.T."/>
        </authorList>
    </citation>
    <scope>NUCLEOTIDE SEQUENCE [LARGE SCALE GENOMIC DNA]</scope>
    <source>
        <strain evidence="1 2">KR3-3</strain>
    </source>
</reference>
<sequence length="131" mass="15499">MKLAKIEEDDDFDYHKFIMQQLSNCLNSYAKAFNKQHSRRGALFLDYTKRTHIKGDFYLTNTINYIHTNPIHHGFCKQLEDWPYSSYNAIIDNKAGIVERKLLIDWFGGLENFISFHQTQIHIDPENSIEN</sequence>
<name>A0ABU7I900_9SPHI</name>
<dbReference type="InterPro" id="IPR036515">
    <property type="entry name" value="Transposase_17_sf"/>
</dbReference>